<organism evidence="12 13">
    <name type="scientific">Salinihabitans flavidus</name>
    <dbReference type="NCBI Taxonomy" id="569882"/>
    <lineage>
        <taxon>Bacteria</taxon>
        <taxon>Pseudomonadati</taxon>
        <taxon>Pseudomonadota</taxon>
        <taxon>Alphaproteobacteria</taxon>
        <taxon>Rhodobacterales</taxon>
        <taxon>Roseobacteraceae</taxon>
        <taxon>Salinihabitans</taxon>
    </lineage>
</organism>
<evidence type="ECO:0000256" key="8">
    <source>
        <dbReference type="ARBA" id="ARBA00023284"/>
    </source>
</evidence>
<dbReference type="InterPro" id="IPR013766">
    <property type="entry name" value="Thioredoxin_domain"/>
</dbReference>
<keyword evidence="6" id="KW-0049">Antioxidant</keyword>
<keyword evidence="8" id="KW-0676">Redox-active center</keyword>
<dbReference type="RefSeq" id="WP_093119142.1">
    <property type="nucleotide sequence ID" value="NZ_FODS01000016.1"/>
</dbReference>
<dbReference type="AlphaFoldDB" id="A0A1H8TLZ7"/>
<evidence type="ECO:0000259" key="11">
    <source>
        <dbReference type="PROSITE" id="PS51352"/>
    </source>
</evidence>
<dbReference type="SUPFAM" id="SSF52833">
    <property type="entry name" value="Thioredoxin-like"/>
    <property type="match status" value="1"/>
</dbReference>
<dbReference type="GO" id="GO:0005829">
    <property type="term" value="C:cytosol"/>
    <property type="evidence" value="ECO:0007669"/>
    <property type="project" value="TreeGrafter"/>
</dbReference>
<evidence type="ECO:0000256" key="2">
    <source>
        <dbReference type="ARBA" id="ARBA00011654"/>
    </source>
</evidence>
<dbReference type="Proteomes" id="UP000198893">
    <property type="component" value="Unassembled WGS sequence"/>
</dbReference>
<dbReference type="PANTHER" id="PTHR10681:SF121">
    <property type="entry name" value="ALKYL HYDROPEROXIDE REDUCTASE C"/>
    <property type="match status" value="1"/>
</dbReference>
<evidence type="ECO:0000256" key="10">
    <source>
        <dbReference type="ARBA" id="ARBA00047572"/>
    </source>
</evidence>
<dbReference type="GO" id="GO:0045454">
    <property type="term" value="P:cell redox homeostasis"/>
    <property type="evidence" value="ECO:0007669"/>
    <property type="project" value="TreeGrafter"/>
</dbReference>
<comment type="subunit">
    <text evidence="2">Homodimer; disulfide-linked, upon oxidation. 5 homodimers assemble to form a ring-like decamer.</text>
</comment>
<feature type="domain" description="Thioredoxin" evidence="11">
    <location>
        <begin position="30"/>
        <end position="186"/>
    </location>
</feature>
<proteinExistence type="inferred from homology"/>
<dbReference type="EC" id="1.11.1.26" evidence="3"/>
<gene>
    <name evidence="12" type="ORF">SAMN04490248_11624</name>
</gene>
<accession>A0A1H8TLZ7</accession>
<dbReference type="GO" id="GO:0006979">
    <property type="term" value="P:response to oxidative stress"/>
    <property type="evidence" value="ECO:0007669"/>
    <property type="project" value="TreeGrafter"/>
</dbReference>
<keyword evidence="13" id="KW-1185">Reference proteome</keyword>
<evidence type="ECO:0000256" key="1">
    <source>
        <dbReference type="ARBA" id="ARBA00009796"/>
    </source>
</evidence>
<dbReference type="Gene3D" id="3.30.1020.10">
    <property type="entry name" value="Antioxidant, Horf6, Chain A, domain2"/>
    <property type="match status" value="1"/>
</dbReference>
<reference evidence="12 13" key="1">
    <citation type="submission" date="2016-10" db="EMBL/GenBank/DDBJ databases">
        <authorList>
            <person name="de Groot N.N."/>
        </authorList>
    </citation>
    <scope>NUCLEOTIDE SEQUENCE [LARGE SCALE GENOMIC DNA]</scope>
    <source>
        <strain evidence="12 13">DSM 27842</strain>
    </source>
</reference>
<evidence type="ECO:0000313" key="12">
    <source>
        <dbReference type="EMBL" id="SEO91982.1"/>
    </source>
</evidence>
<comment type="similarity">
    <text evidence="1">Belongs to the peroxiredoxin family. AhpC/Prx1 subfamily.</text>
</comment>
<evidence type="ECO:0000313" key="13">
    <source>
        <dbReference type="Proteomes" id="UP000198893"/>
    </source>
</evidence>
<keyword evidence="5" id="KW-0575">Peroxidase</keyword>
<keyword evidence="7" id="KW-0560">Oxidoreductase</keyword>
<dbReference type="InterPro" id="IPR036249">
    <property type="entry name" value="Thioredoxin-like_sf"/>
</dbReference>
<dbReference type="Pfam" id="PF00578">
    <property type="entry name" value="AhpC-TSA"/>
    <property type="match status" value="1"/>
</dbReference>
<dbReference type="Gene3D" id="3.40.30.10">
    <property type="entry name" value="Glutaredoxin"/>
    <property type="match status" value="1"/>
</dbReference>
<dbReference type="GO" id="GO:0008379">
    <property type="term" value="F:thioredoxin peroxidase activity"/>
    <property type="evidence" value="ECO:0007669"/>
    <property type="project" value="TreeGrafter"/>
</dbReference>
<dbReference type="InterPro" id="IPR000866">
    <property type="entry name" value="AhpC/TSA"/>
</dbReference>
<dbReference type="STRING" id="569882.SAMN04490248_11624"/>
<evidence type="ECO:0000256" key="3">
    <source>
        <dbReference type="ARBA" id="ARBA00013021"/>
    </source>
</evidence>
<dbReference type="PANTHER" id="PTHR10681">
    <property type="entry name" value="THIOREDOXIN PEROXIDASE"/>
    <property type="match status" value="1"/>
</dbReference>
<evidence type="ECO:0000256" key="5">
    <source>
        <dbReference type="ARBA" id="ARBA00022559"/>
    </source>
</evidence>
<dbReference type="PROSITE" id="PS51352">
    <property type="entry name" value="THIOREDOXIN_2"/>
    <property type="match status" value="1"/>
</dbReference>
<dbReference type="GO" id="GO:0042744">
    <property type="term" value="P:hydrogen peroxide catabolic process"/>
    <property type="evidence" value="ECO:0007669"/>
    <property type="project" value="TreeGrafter"/>
</dbReference>
<protein>
    <recommendedName>
        <fullName evidence="4">Alkyl hydroperoxide reductase C</fullName>
        <ecNumber evidence="3">1.11.1.26</ecNumber>
    </recommendedName>
    <alternativeName>
        <fullName evidence="9">Peroxiredoxin</fullName>
    </alternativeName>
</protein>
<dbReference type="InterPro" id="IPR050217">
    <property type="entry name" value="Peroxiredoxin"/>
</dbReference>
<dbReference type="GO" id="GO:0102039">
    <property type="term" value="F:NADH-dependent peroxiredoxin activity"/>
    <property type="evidence" value="ECO:0007669"/>
    <property type="project" value="UniProtKB-EC"/>
</dbReference>
<comment type="catalytic activity">
    <reaction evidence="10">
        <text>a hydroperoxide + NADH + H(+) = an alcohol + NAD(+) + H2O</text>
        <dbReference type="Rhea" id="RHEA:62628"/>
        <dbReference type="ChEBI" id="CHEBI:15377"/>
        <dbReference type="ChEBI" id="CHEBI:15378"/>
        <dbReference type="ChEBI" id="CHEBI:30879"/>
        <dbReference type="ChEBI" id="CHEBI:35924"/>
        <dbReference type="ChEBI" id="CHEBI:57540"/>
        <dbReference type="ChEBI" id="CHEBI:57945"/>
        <dbReference type="EC" id="1.11.1.26"/>
    </reaction>
</comment>
<sequence length="260" mass="29612">MSIQFFAPRSSTGQQVHLPREYRRSVRWQPQIGDIFPDFTVRTTRGDIRFWDYAEGHWTHLFSHPVAFSPVCTTEIAAFAGLRDTFARHDIRHLTLTGSSVEDQFDWHCEMEETFGVTIDWPCAEDPSLELSRCFGMLHQKEAGDHMIRKSFVVGPDLKIRLISEYPMFVGRNSEEVLRVIRAIQMHESTGFATPSDWEEGDCLIVPDTEVEARARRVPELRILEILPYLRVACCAQSGSVRMPVGHGVRCADNLSDTGG</sequence>
<evidence type="ECO:0000256" key="7">
    <source>
        <dbReference type="ARBA" id="ARBA00023002"/>
    </source>
</evidence>
<evidence type="ECO:0000256" key="9">
    <source>
        <dbReference type="ARBA" id="ARBA00032077"/>
    </source>
</evidence>
<dbReference type="EMBL" id="FODS01000016">
    <property type="protein sequence ID" value="SEO91982.1"/>
    <property type="molecule type" value="Genomic_DNA"/>
</dbReference>
<name>A0A1H8TLZ7_9RHOB</name>
<dbReference type="GO" id="GO:0033554">
    <property type="term" value="P:cellular response to stress"/>
    <property type="evidence" value="ECO:0007669"/>
    <property type="project" value="TreeGrafter"/>
</dbReference>
<evidence type="ECO:0000256" key="4">
    <source>
        <dbReference type="ARBA" id="ARBA00017462"/>
    </source>
</evidence>
<dbReference type="InterPro" id="IPR019479">
    <property type="entry name" value="Peroxiredoxin_C"/>
</dbReference>
<evidence type="ECO:0000256" key="6">
    <source>
        <dbReference type="ARBA" id="ARBA00022862"/>
    </source>
</evidence>
<dbReference type="OrthoDB" id="9812811at2"/>
<dbReference type="Pfam" id="PF10417">
    <property type="entry name" value="1-cysPrx_C"/>
    <property type="match status" value="1"/>
</dbReference>